<evidence type="ECO:0000313" key="1">
    <source>
        <dbReference type="EMBL" id="OQP47170.1"/>
    </source>
</evidence>
<dbReference type="AlphaFoldDB" id="A0A1V9ELZ8"/>
<evidence type="ECO:0000313" key="2">
    <source>
        <dbReference type="Proteomes" id="UP000192610"/>
    </source>
</evidence>
<dbReference type="EMBL" id="LVXG01000023">
    <property type="protein sequence ID" value="OQP47170.1"/>
    <property type="molecule type" value="Genomic_DNA"/>
</dbReference>
<dbReference type="RefSeq" id="WP_081201176.1">
    <property type="nucleotide sequence ID" value="NZ_FOCZ01000002.1"/>
</dbReference>
<dbReference type="Pfam" id="PF04450">
    <property type="entry name" value="BSP"/>
    <property type="match status" value="1"/>
</dbReference>
<accession>A0A1V9ELZ8</accession>
<sequence length="245" mass="27944">MKRVFLTIAACSSFCVAISQSVQNKKEVKRYEWTDRNNNTIYRSDSITKKGFTLIFLVQDSAFNTVTQQKLTDAFFTVYPQEVKRFNKKALKKIVFIIDPAYDGVAAASNGIIRCNPGWMKAHPEDIDVITHEAMHIVQDYHKGNTPGWLTEGIADYVRFKYGVNNEKGGWQLPAVKPDHHYTSAYRVTARFLAWVESNYDKKIVDKLNAAAYNGTYEAGLWAQYTGKTVDQLWDLYVKAQETAS</sequence>
<dbReference type="Proteomes" id="UP000192610">
    <property type="component" value="Unassembled WGS sequence"/>
</dbReference>
<dbReference type="PANTHER" id="PTHR33321:SF12">
    <property type="entry name" value="PLANT BASIC SECRETORY PROTEIN (BSP) FAMILY PROTEIN"/>
    <property type="match status" value="1"/>
</dbReference>
<organism evidence="1 2">
    <name type="scientific">Niastella yeongjuensis</name>
    <dbReference type="NCBI Taxonomy" id="354355"/>
    <lineage>
        <taxon>Bacteria</taxon>
        <taxon>Pseudomonadati</taxon>
        <taxon>Bacteroidota</taxon>
        <taxon>Chitinophagia</taxon>
        <taxon>Chitinophagales</taxon>
        <taxon>Chitinophagaceae</taxon>
        <taxon>Niastella</taxon>
    </lineage>
</organism>
<dbReference type="STRING" id="354355.SAMN05660816_01344"/>
<name>A0A1V9ELZ8_9BACT</name>
<comment type="caution">
    <text evidence="1">The sequence shown here is derived from an EMBL/GenBank/DDBJ whole genome shotgun (WGS) entry which is preliminary data.</text>
</comment>
<dbReference type="OrthoDB" id="211588at2"/>
<keyword evidence="2" id="KW-1185">Reference proteome</keyword>
<dbReference type="PANTHER" id="PTHR33321">
    <property type="match status" value="1"/>
</dbReference>
<reference evidence="2" key="1">
    <citation type="submission" date="2016-04" db="EMBL/GenBank/DDBJ databases">
        <authorList>
            <person name="Chen L."/>
            <person name="Zhuang W."/>
            <person name="Wang G."/>
        </authorList>
    </citation>
    <scope>NUCLEOTIDE SEQUENCE [LARGE SCALE GENOMIC DNA]</scope>
    <source>
        <strain evidence="2">17621</strain>
    </source>
</reference>
<protein>
    <submittedName>
        <fullName evidence="1">Secretory protein</fullName>
    </submittedName>
</protein>
<gene>
    <name evidence="1" type="ORF">A4H97_06590</name>
</gene>
<dbReference type="InterPro" id="IPR007541">
    <property type="entry name" value="Uncharacterised_BSP"/>
</dbReference>
<proteinExistence type="predicted"/>